<feature type="chain" id="PRO_5035231431" evidence="1">
    <location>
        <begin position="17"/>
        <end position="74"/>
    </location>
</feature>
<accession>A0A8J2H537</accession>
<keyword evidence="3" id="KW-1185">Reference proteome</keyword>
<organism evidence="2 3">
    <name type="scientific">Cotesia congregata</name>
    <name type="common">Parasitoid wasp</name>
    <name type="synonym">Apanteles congregatus</name>
    <dbReference type="NCBI Taxonomy" id="51543"/>
    <lineage>
        <taxon>Eukaryota</taxon>
        <taxon>Metazoa</taxon>
        <taxon>Ecdysozoa</taxon>
        <taxon>Arthropoda</taxon>
        <taxon>Hexapoda</taxon>
        <taxon>Insecta</taxon>
        <taxon>Pterygota</taxon>
        <taxon>Neoptera</taxon>
        <taxon>Endopterygota</taxon>
        <taxon>Hymenoptera</taxon>
        <taxon>Apocrita</taxon>
        <taxon>Ichneumonoidea</taxon>
        <taxon>Braconidae</taxon>
        <taxon>Microgastrinae</taxon>
        <taxon>Cotesia</taxon>
    </lineage>
</organism>
<keyword evidence="1" id="KW-0732">Signal</keyword>
<dbReference type="Proteomes" id="UP000786811">
    <property type="component" value="Unassembled WGS sequence"/>
</dbReference>
<evidence type="ECO:0000313" key="2">
    <source>
        <dbReference type="EMBL" id="CAG5074244.1"/>
    </source>
</evidence>
<feature type="non-terminal residue" evidence="2">
    <location>
        <position position="1"/>
    </location>
</feature>
<protein>
    <submittedName>
        <fullName evidence="2">Uncharacterized protein</fullName>
    </submittedName>
</protein>
<reference evidence="2" key="1">
    <citation type="submission" date="2021-04" db="EMBL/GenBank/DDBJ databases">
        <authorList>
            <person name="Chebbi M.A.C M."/>
        </authorList>
    </citation>
    <scope>NUCLEOTIDE SEQUENCE</scope>
</reference>
<dbReference type="AlphaFoldDB" id="A0A8J2H537"/>
<dbReference type="EMBL" id="CAJNRD030001114">
    <property type="protein sequence ID" value="CAG5074244.1"/>
    <property type="molecule type" value="Genomic_DNA"/>
</dbReference>
<name>A0A8J2H537_COTCN</name>
<feature type="signal peptide" evidence="1">
    <location>
        <begin position="1"/>
        <end position="16"/>
    </location>
</feature>
<evidence type="ECO:0000313" key="3">
    <source>
        <dbReference type="Proteomes" id="UP000786811"/>
    </source>
</evidence>
<gene>
    <name evidence="2" type="ORF">HICCMSTLAB_LOCUS980</name>
</gene>
<evidence type="ECO:0000256" key="1">
    <source>
        <dbReference type="SAM" id="SignalP"/>
    </source>
</evidence>
<comment type="caution">
    <text evidence="2">The sequence shown here is derived from an EMBL/GenBank/DDBJ whole genome shotgun (WGS) entry which is preliminary data.</text>
</comment>
<sequence length="74" mass="8252">MLRVAIFLCLIAGAIALELQIGPCPIIPKQYVDLTKKVKHFATGGRWYMNQHSSNIADNSSKCQTLYINPPEYG</sequence>
<proteinExistence type="predicted"/>